<evidence type="ECO:0000313" key="14">
    <source>
        <dbReference type="Proteomes" id="UP000775547"/>
    </source>
</evidence>
<dbReference type="InterPro" id="IPR001128">
    <property type="entry name" value="Cyt_P450"/>
</dbReference>
<evidence type="ECO:0000313" key="13">
    <source>
        <dbReference type="EMBL" id="KAG5633989.1"/>
    </source>
</evidence>
<keyword evidence="5" id="KW-0349">Heme</keyword>
<keyword evidence="10" id="KW-0408">Iron</keyword>
<evidence type="ECO:0000256" key="3">
    <source>
        <dbReference type="ARBA" id="ARBA00004721"/>
    </source>
</evidence>
<dbReference type="AlphaFoldDB" id="A0A9P7K2C1"/>
<dbReference type="GO" id="GO:0005506">
    <property type="term" value="F:iron ion binding"/>
    <property type="evidence" value="ECO:0007669"/>
    <property type="project" value="InterPro"/>
</dbReference>
<evidence type="ECO:0000256" key="10">
    <source>
        <dbReference type="ARBA" id="ARBA00023004"/>
    </source>
</evidence>
<evidence type="ECO:0000256" key="8">
    <source>
        <dbReference type="ARBA" id="ARBA00022989"/>
    </source>
</evidence>
<evidence type="ECO:0000256" key="5">
    <source>
        <dbReference type="ARBA" id="ARBA00022617"/>
    </source>
</evidence>
<evidence type="ECO:0000256" key="4">
    <source>
        <dbReference type="ARBA" id="ARBA00010617"/>
    </source>
</evidence>
<dbReference type="InterPro" id="IPR050121">
    <property type="entry name" value="Cytochrome_P450_monoxygenase"/>
</dbReference>
<dbReference type="OrthoDB" id="1470350at2759"/>
<comment type="subcellular location">
    <subcellularLocation>
        <location evidence="2">Membrane</location>
    </subcellularLocation>
</comment>
<evidence type="ECO:0000256" key="2">
    <source>
        <dbReference type="ARBA" id="ARBA00004370"/>
    </source>
</evidence>
<dbReference type="GO" id="GO:0020037">
    <property type="term" value="F:heme binding"/>
    <property type="evidence" value="ECO:0007669"/>
    <property type="project" value="InterPro"/>
</dbReference>
<evidence type="ECO:0000256" key="6">
    <source>
        <dbReference type="ARBA" id="ARBA00022692"/>
    </source>
</evidence>
<proteinExistence type="inferred from homology"/>
<dbReference type="GO" id="GO:0016020">
    <property type="term" value="C:membrane"/>
    <property type="evidence" value="ECO:0007669"/>
    <property type="project" value="UniProtKB-SubCell"/>
</dbReference>
<comment type="caution">
    <text evidence="13">The sequence shown here is derived from an EMBL/GenBank/DDBJ whole genome shotgun (WGS) entry which is preliminary data.</text>
</comment>
<evidence type="ECO:0008006" key="15">
    <source>
        <dbReference type="Google" id="ProtNLM"/>
    </source>
</evidence>
<gene>
    <name evidence="13" type="ORF">DXG03_006392</name>
</gene>
<keyword evidence="7" id="KW-0479">Metal-binding</keyword>
<dbReference type="EMBL" id="JABCKV010004192">
    <property type="protein sequence ID" value="KAG5633989.1"/>
    <property type="molecule type" value="Genomic_DNA"/>
</dbReference>
<dbReference type="GO" id="GO:0016705">
    <property type="term" value="F:oxidoreductase activity, acting on paired donors, with incorporation or reduction of molecular oxygen"/>
    <property type="evidence" value="ECO:0007669"/>
    <property type="project" value="InterPro"/>
</dbReference>
<protein>
    <recommendedName>
        <fullName evidence="15">Cytochrome P450</fullName>
    </recommendedName>
</protein>
<evidence type="ECO:0000256" key="11">
    <source>
        <dbReference type="ARBA" id="ARBA00023033"/>
    </source>
</evidence>
<dbReference type="InterPro" id="IPR036396">
    <property type="entry name" value="Cyt_P450_sf"/>
</dbReference>
<keyword evidence="9" id="KW-0560">Oxidoreductase</keyword>
<evidence type="ECO:0000256" key="7">
    <source>
        <dbReference type="ARBA" id="ARBA00022723"/>
    </source>
</evidence>
<keyword evidence="6" id="KW-0812">Transmembrane</keyword>
<accession>A0A9P7K2C1</accession>
<dbReference type="GO" id="GO:0004497">
    <property type="term" value="F:monooxygenase activity"/>
    <property type="evidence" value="ECO:0007669"/>
    <property type="project" value="UniProtKB-KW"/>
</dbReference>
<keyword evidence="12" id="KW-0472">Membrane</keyword>
<dbReference type="PANTHER" id="PTHR24305">
    <property type="entry name" value="CYTOCHROME P450"/>
    <property type="match status" value="1"/>
</dbReference>
<name>A0A9P7K2C1_9AGAR</name>
<evidence type="ECO:0000256" key="1">
    <source>
        <dbReference type="ARBA" id="ARBA00001971"/>
    </source>
</evidence>
<sequence>MTYVDNIAASSIYDLNGHRTFTFAGTDTTSNALARTLYLLSSHPKVQSMLRDEIREARESGNGLGELDYDELNALPFLDAVCRETLR</sequence>
<keyword evidence="14" id="KW-1185">Reference proteome</keyword>
<reference evidence="13" key="2">
    <citation type="submission" date="2021-10" db="EMBL/GenBank/DDBJ databases">
        <title>Phylogenomics reveals ancestral predisposition of the termite-cultivated fungus Termitomyces towards a domesticated lifestyle.</title>
        <authorList>
            <person name="Auxier B."/>
            <person name="Grum-Grzhimaylo A."/>
            <person name="Cardenas M.E."/>
            <person name="Lodge J.D."/>
            <person name="Laessoe T."/>
            <person name="Pedersen O."/>
            <person name="Smith M.E."/>
            <person name="Kuyper T.W."/>
            <person name="Franco-Molano E.A."/>
            <person name="Baroni T.J."/>
            <person name="Aanen D.K."/>
        </authorList>
    </citation>
    <scope>NUCLEOTIDE SEQUENCE</scope>
    <source>
        <strain evidence="13">AP01</strain>
        <tissue evidence="13">Mycelium</tissue>
    </source>
</reference>
<keyword evidence="11" id="KW-0503">Monooxygenase</keyword>
<feature type="non-terminal residue" evidence="13">
    <location>
        <position position="87"/>
    </location>
</feature>
<comment type="pathway">
    <text evidence="3">Secondary metabolite biosynthesis; terpenoid biosynthesis.</text>
</comment>
<comment type="cofactor">
    <cofactor evidence="1">
        <name>heme</name>
        <dbReference type="ChEBI" id="CHEBI:30413"/>
    </cofactor>
</comment>
<evidence type="ECO:0000256" key="9">
    <source>
        <dbReference type="ARBA" id="ARBA00023002"/>
    </source>
</evidence>
<reference evidence="13" key="1">
    <citation type="submission" date="2020-07" db="EMBL/GenBank/DDBJ databases">
        <authorList>
            <person name="Nieuwenhuis M."/>
            <person name="Van De Peppel L.J.J."/>
        </authorList>
    </citation>
    <scope>NUCLEOTIDE SEQUENCE</scope>
    <source>
        <strain evidence="13">AP01</strain>
        <tissue evidence="13">Mycelium</tissue>
    </source>
</reference>
<evidence type="ECO:0000256" key="12">
    <source>
        <dbReference type="ARBA" id="ARBA00023136"/>
    </source>
</evidence>
<dbReference type="Gene3D" id="1.10.630.10">
    <property type="entry name" value="Cytochrome P450"/>
    <property type="match status" value="1"/>
</dbReference>
<dbReference type="PANTHER" id="PTHR24305:SF166">
    <property type="entry name" value="CYTOCHROME P450 12A4, MITOCHONDRIAL-RELATED"/>
    <property type="match status" value="1"/>
</dbReference>
<dbReference type="Pfam" id="PF00067">
    <property type="entry name" value="p450"/>
    <property type="match status" value="1"/>
</dbReference>
<organism evidence="13 14">
    <name type="scientific">Asterophora parasitica</name>
    <dbReference type="NCBI Taxonomy" id="117018"/>
    <lineage>
        <taxon>Eukaryota</taxon>
        <taxon>Fungi</taxon>
        <taxon>Dikarya</taxon>
        <taxon>Basidiomycota</taxon>
        <taxon>Agaricomycotina</taxon>
        <taxon>Agaricomycetes</taxon>
        <taxon>Agaricomycetidae</taxon>
        <taxon>Agaricales</taxon>
        <taxon>Tricholomatineae</taxon>
        <taxon>Lyophyllaceae</taxon>
        <taxon>Asterophora</taxon>
    </lineage>
</organism>
<dbReference type="Proteomes" id="UP000775547">
    <property type="component" value="Unassembled WGS sequence"/>
</dbReference>
<dbReference type="SUPFAM" id="SSF48264">
    <property type="entry name" value="Cytochrome P450"/>
    <property type="match status" value="1"/>
</dbReference>
<keyword evidence="8" id="KW-1133">Transmembrane helix</keyword>
<comment type="similarity">
    <text evidence="4">Belongs to the cytochrome P450 family.</text>
</comment>